<evidence type="ECO:0000256" key="3">
    <source>
        <dbReference type="ARBA" id="ARBA00013036"/>
    </source>
</evidence>
<evidence type="ECO:0000256" key="12">
    <source>
        <dbReference type="RuleBase" id="RU000605"/>
    </source>
</evidence>
<dbReference type="InterPro" id="IPR035904">
    <property type="entry name" value="Chorismate_synth_AroC_sf"/>
</dbReference>
<keyword evidence="5 11" id="KW-0285">Flavoprotein</keyword>
<feature type="binding site" evidence="11">
    <location>
        <position position="304"/>
    </location>
    <ligand>
        <name>FMN</name>
        <dbReference type="ChEBI" id="CHEBI:58210"/>
    </ligand>
</feature>
<dbReference type="PIRSF" id="PIRSF001456">
    <property type="entry name" value="Chorismate_synth"/>
    <property type="match status" value="1"/>
</dbReference>
<comment type="caution">
    <text evidence="13">The sequence shown here is derived from an EMBL/GenBank/DDBJ whole genome shotgun (WGS) entry which is preliminary data.</text>
</comment>
<comment type="catalytic activity">
    <reaction evidence="11 12">
        <text>5-O-(1-carboxyvinyl)-3-phosphoshikimate = chorismate + phosphate</text>
        <dbReference type="Rhea" id="RHEA:21020"/>
        <dbReference type="ChEBI" id="CHEBI:29748"/>
        <dbReference type="ChEBI" id="CHEBI:43474"/>
        <dbReference type="ChEBI" id="CHEBI:57701"/>
        <dbReference type="EC" id="4.2.3.5"/>
    </reaction>
</comment>
<dbReference type="PANTHER" id="PTHR21085:SF0">
    <property type="entry name" value="CHORISMATE SYNTHASE"/>
    <property type="match status" value="1"/>
</dbReference>
<accession>A0A4R2RUR5</accession>
<dbReference type="PROSITE" id="PS00788">
    <property type="entry name" value="CHORISMATE_SYNTHASE_2"/>
    <property type="match status" value="1"/>
</dbReference>
<sequence>MAGLRMLTAGESHGPALTAIVDGMPAGVPLEVEQIDAQLARRQKGHGRGGRMAIEQDQAVIQSGVRGGLTLGSPITLQVYNRDWANWSTVMAAGTEAALDERRVERPRPGHADLPGAVKYGHRDMRNILERSSARETAVRVAAGTVGRALLQALGIDVVSHVLAIGDVGDVDRDQAAALRSPAAWQALAAQAEHSPVRCADPALGAAMVARIDQAKAAGDSLGGVIELAVTGVPMGLGSHVQADRRLDSRIAGAMMSIQAIKGVEVGLGFSAAVRPGSLVHDEIIYDPVYGYGHCTNRAGGMEGGISNGETLVVRIAMKPIPTLYTPLKTVHIGSREVQSASVERSDVCAVPAAAVVAEAVLAWTVAQVLLETTGGDQMAQVQARVAALRQASVDF</sequence>
<evidence type="ECO:0000256" key="4">
    <source>
        <dbReference type="ARBA" id="ARBA00022605"/>
    </source>
</evidence>
<dbReference type="SUPFAM" id="SSF103263">
    <property type="entry name" value="Chorismate synthase, AroC"/>
    <property type="match status" value="1"/>
</dbReference>
<gene>
    <name evidence="11" type="primary">aroC</name>
    <name evidence="13" type="ORF">EDD73_10538</name>
</gene>
<dbReference type="EC" id="4.2.3.5" evidence="3 11"/>
<dbReference type="NCBIfam" id="NF003793">
    <property type="entry name" value="PRK05382.1"/>
    <property type="match status" value="1"/>
</dbReference>
<reference evidence="13 14" key="1">
    <citation type="submission" date="2019-03" db="EMBL/GenBank/DDBJ databases">
        <title>Genomic Encyclopedia of Type Strains, Phase IV (KMG-IV): sequencing the most valuable type-strain genomes for metagenomic binning, comparative biology and taxonomic classification.</title>
        <authorList>
            <person name="Goeker M."/>
        </authorList>
    </citation>
    <scope>NUCLEOTIDE SEQUENCE [LARGE SCALE GENOMIC DNA]</scope>
    <source>
        <strain evidence="13 14">DSM 11170</strain>
    </source>
</reference>
<proteinExistence type="inferred from homology"/>
<protein>
    <recommendedName>
        <fullName evidence="3 11">Chorismate synthase</fullName>
        <shortName evidence="11">CS</shortName>
        <ecNumber evidence="3 11">4.2.3.5</ecNumber>
    </recommendedName>
    <alternativeName>
        <fullName evidence="11">5-enolpyruvylshikimate-3-phosphate phospholyase</fullName>
    </alternativeName>
</protein>
<dbReference type="PANTHER" id="PTHR21085">
    <property type="entry name" value="CHORISMATE SYNTHASE"/>
    <property type="match status" value="1"/>
</dbReference>
<dbReference type="Proteomes" id="UP000294813">
    <property type="component" value="Unassembled WGS sequence"/>
</dbReference>
<evidence type="ECO:0000256" key="10">
    <source>
        <dbReference type="ARBA" id="ARBA00023239"/>
    </source>
</evidence>
<dbReference type="HAMAP" id="MF_00300">
    <property type="entry name" value="Chorismate_synth"/>
    <property type="match status" value="1"/>
</dbReference>
<evidence type="ECO:0000256" key="1">
    <source>
        <dbReference type="ARBA" id="ARBA00005044"/>
    </source>
</evidence>
<evidence type="ECO:0000256" key="9">
    <source>
        <dbReference type="ARBA" id="ARBA00023141"/>
    </source>
</evidence>
<feature type="binding site" evidence="11">
    <location>
        <position position="345"/>
    </location>
    <ligand>
        <name>FMN</name>
        <dbReference type="ChEBI" id="CHEBI:58210"/>
    </ligand>
</feature>
<feature type="binding site" evidence="11">
    <location>
        <position position="42"/>
    </location>
    <ligand>
        <name>NADP(+)</name>
        <dbReference type="ChEBI" id="CHEBI:58349"/>
    </ligand>
</feature>
<dbReference type="PROSITE" id="PS00787">
    <property type="entry name" value="CHORISMATE_SYNTHASE_1"/>
    <property type="match status" value="1"/>
</dbReference>
<dbReference type="FunFam" id="3.60.150.10:FF:000002">
    <property type="entry name" value="Chorismate synthase"/>
    <property type="match status" value="1"/>
</dbReference>
<comment type="pathway">
    <text evidence="1 11 12">Metabolic intermediate biosynthesis; chorismate biosynthesis; chorismate from D-erythrose 4-phosphate and phosphoenolpyruvate: step 7/7.</text>
</comment>
<dbReference type="PROSITE" id="PS00789">
    <property type="entry name" value="CHORISMATE_SYNTHASE_3"/>
    <property type="match status" value="1"/>
</dbReference>
<evidence type="ECO:0000256" key="11">
    <source>
        <dbReference type="HAMAP-Rule" id="MF_00300"/>
    </source>
</evidence>
<dbReference type="AlphaFoldDB" id="A0A4R2RUR5"/>
<evidence type="ECO:0000256" key="6">
    <source>
        <dbReference type="ARBA" id="ARBA00022643"/>
    </source>
</evidence>
<dbReference type="Pfam" id="PF01264">
    <property type="entry name" value="Chorismate_synt"/>
    <property type="match status" value="1"/>
</dbReference>
<dbReference type="EMBL" id="SLXT01000005">
    <property type="protein sequence ID" value="TCP67143.1"/>
    <property type="molecule type" value="Genomic_DNA"/>
</dbReference>
<organism evidence="13 14">
    <name type="scientific">Heliophilum fasciatum</name>
    <dbReference type="NCBI Taxonomy" id="35700"/>
    <lineage>
        <taxon>Bacteria</taxon>
        <taxon>Bacillati</taxon>
        <taxon>Bacillota</taxon>
        <taxon>Clostridia</taxon>
        <taxon>Eubacteriales</taxon>
        <taxon>Heliobacteriaceae</taxon>
        <taxon>Heliophilum</taxon>
    </lineage>
</organism>
<feature type="binding site" evidence="11">
    <location>
        <begin position="259"/>
        <end position="260"/>
    </location>
    <ligand>
        <name>FMN</name>
        <dbReference type="ChEBI" id="CHEBI:58210"/>
    </ligand>
</feature>
<keyword evidence="4 11" id="KW-0028">Amino-acid biosynthesis</keyword>
<keyword evidence="14" id="KW-1185">Reference proteome</keyword>
<keyword evidence="7 11" id="KW-0274">FAD</keyword>
<evidence type="ECO:0000256" key="8">
    <source>
        <dbReference type="ARBA" id="ARBA00022857"/>
    </source>
</evidence>
<keyword evidence="8 11" id="KW-0521">NADP</keyword>
<dbReference type="InterPro" id="IPR000453">
    <property type="entry name" value="Chorismate_synth"/>
</dbReference>
<keyword evidence="6 11" id="KW-0288">FMN</keyword>
<dbReference type="CDD" id="cd07304">
    <property type="entry name" value="Chorismate_synthase"/>
    <property type="match status" value="1"/>
</dbReference>
<name>A0A4R2RUR5_9FIRM</name>
<evidence type="ECO:0000313" key="13">
    <source>
        <dbReference type="EMBL" id="TCP67143.1"/>
    </source>
</evidence>
<evidence type="ECO:0000256" key="7">
    <source>
        <dbReference type="ARBA" id="ARBA00022827"/>
    </source>
</evidence>
<dbReference type="UniPathway" id="UPA00053">
    <property type="reaction ID" value="UER00090"/>
</dbReference>
<comment type="cofactor">
    <cofactor evidence="11 12">
        <name>FMNH2</name>
        <dbReference type="ChEBI" id="CHEBI:57618"/>
    </cofactor>
    <text evidence="11 12">Reduced FMN (FMNH(2)).</text>
</comment>
<dbReference type="GO" id="GO:0010181">
    <property type="term" value="F:FMN binding"/>
    <property type="evidence" value="ECO:0007669"/>
    <property type="project" value="TreeGrafter"/>
</dbReference>
<dbReference type="NCBIfam" id="TIGR00033">
    <property type="entry name" value="aroC"/>
    <property type="match status" value="1"/>
</dbReference>
<comment type="subunit">
    <text evidence="11">Homotetramer.</text>
</comment>
<dbReference type="GO" id="GO:0009073">
    <property type="term" value="P:aromatic amino acid family biosynthetic process"/>
    <property type="evidence" value="ECO:0007669"/>
    <property type="project" value="UniProtKB-KW"/>
</dbReference>
<dbReference type="GO" id="GO:0008652">
    <property type="term" value="P:amino acid biosynthetic process"/>
    <property type="evidence" value="ECO:0007669"/>
    <property type="project" value="UniProtKB-KW"/>
</dbReference>
<dbReference type="InterPro" id="IPR020541">
    <property type="entry name" value="Chorismate_synthase_CS"/>
</dbReference>
<feature type="binding site" evidence="11">
    <location>
        <begin position="131"/>
        <end position="133"/>
    </location>
    <ligand>
        <name>FMN</name>
        <dbReference type="ChEBI" id="CHEBI:58210"/>
    </ligand>
</feature>
<feature type="binding site" evidence="11">
    <location>
        <position position="48"/>
    </location>
    <ligand>
        <name>NADP(+)</name>
        <dbReference type="ChEBI" id="CHEBI:58349"/>
    </ligand>
</feature>
<evidence type="ECO:0000256" key="2">
    <source>
        <dbReference type="ARBA" id="ARBA00008014"/>
    </source>
</evidence>
<feature type="binding site" evidence="11">
    <location>
        <begin position="319"/>
        <end position="323"/>
    </location>
    <ligand>
        <name>FMN</name>
        <dbReference type="ChEBI" id="CHEBI:58210"/>
    </ligand>
</feature>
<dbReference type="GO" id="GO:0009423">
    <property type="term" value="P:chorismate biosynthetic process"/>
    <property type="evidence" value="ECO:0007669"/>
    <property type="project" value="UniProtKB-UniRule"/>
</dbReference>
<dbReference type="Gene3D" id="3.60.150.10">
    <property type="entry name" value="Chorismate synthase AroC"/>
    <property type="match status" value="1"/>
</dbReference>
<dbReference type="OrthoDB" id="9771806at2"/>
<dbReference type="GO" id="GO:0004107">
    <property type="term" value="F:chorismate synthase activity"/>
    <property type="evidence" value="ECO:0007669"/>
    <property type="project" value="UniProtKB-UniRule"/>
</dbReference>
<dbReference type="GO" id="GO:0005829">
    <property type="term" value="C:cytosol"/>
    <property type="evidence" value="ECO:0007669"/>
    <property type="project" value="TreeGrafter"/>
</dbReference>
<keyword evidence="10 11" id="KW-0456">Lyase</keyword>
<comment type="function">
    <text evidence="11">Catalyzes the anti-1,4-elimination of the C-3 phosphate and the C-6 proR hydrogen from 5-enolpyruvylshikimate-3-phosphate (EPSP) to yield chorismate, which is the branch point compound that serves as the starting substrate for the three terminal pathways of aromatic amino acid biosynthesis. This reaction introduces a second double bond into the aromatic ring system.</text>
</comment>
<comment type="similarity">
    <text evidence="2 11 12">Belongs to the chorismate synthase family.</text>
</comment>
<evidence type="ECO:0000256" key="5">
    <source>
        <dbReference type="ARBA" id="ARBA00022630"/>
    </source>
</evidence>
<keyword evidence="9 11" id="KW-0057">Aromatic amino acid biosynthesis</keyword>
<evidence type="ECO:0000313" key="14">
    <source>
        <dbReference type="Proteomes" id="UP000294813"/>
    </source>
</evidence>